<sequence length="195" mass="21793">MNTSFEWLDQIDRNILYFINDTLANPIFDLFFTTITNERLWAIPVLIGLLALIVRGDRRGQIAAVLVLIAAGASDATVVQIIKPAIGRLRPSHALGDTINLLVPKGGRYGFVSAHAANIFAGTTVLSYFYGQWKKPLLFLAFSVALSRVYVGVHYPGDVFFGGLIGYGIAWVIITLWVFLKMRELKRGRTWVRYS</sequence>
<dbReference type="PANTHER" id="PTHR14969">
    <property type="entry name" value="SPHINGOSINE-1-PHOSPHATE PHOSPHOHYDROLASE"/>
    <property type="match status" value="1"/>
</dbReference>
<evidence type="ECO:0000313" key="3">
    <source>
        <dbReference type="EMBL" id="SVA15199.1"/>
    </source>
</evidence>
<dbReference type="AlphaFoldDB" id="A0A381THB0"/>
<dbReference type="SUPFAM" id="SSF48317">
    <property type="entry name" value="Acid phosphatase/Vanadium-dependent haloperoxidase"/>
    <property type="match status" value="1"/>
</dbReference>
<feature type="transmembrane region" description="Helical" evidence="1">
    <location>
        <begin position="39"/>
        <end position="55"/>
    </location>
</feature>
<dbReference type="SMART" id="SM00014">
    <property type="entry name" value="acidPPc"/>
    <property type="match status" value="1"/>
</dbReference>
<keyword evidence="1" id="KW-1133">Transmembrane helix</keyword>
<dbReference type="EMBL" id="UINC01004555">
    <property type="protein sequence ID" value="SVA15199.1"/>
    <property type="molecule type" value="Genomic_DNA"/>
</dbReference>
<dbReference type="InterPro" id="IPR000326">
    <property type="entry name" value="PAP2/HPO"/>
</dbReference>
<feature type="domain" description="Phosphatidic acid phosphatase type 2/haloperoxidase" evidence="2">
    <location>
        <begin position="64"/>
        <end position="174"/>
    </location>
</feature>
<feature type="transmembrane region" description="Helical" evidence="1">
    <location>
        <begin position="137"/>
        <end position="153"/>
    </location>
</feature>
<dbReference type="Gene3D" id="1.20.144.10">
    <property type="entry name" value="Phosphatidic acid phosphatase type 2/haloperoxidase"/>
    <property type="match status" value="2"/>
</dbReference>
<dbReference type="PANTHER" id="PTHR14969:SF13">
    <property type="entry name" value="AT30094P"/>
    <property type="match status" value="1"/>
</dbReference>
<feature type="transmembrane region" description="Helical" evidence="1">
    <location>
        <begin position="159"/>
        <end position="180"/>
    </location>
</feature>
<name>A0A381THB0_9ZZZZ</name>
<protein>
    <recommendedName>
        <fullName evidence="2">Phosphatidic acid phosphatase type 2/haloperoxidase domain-containing protein</fullName>
    </recommendedName>
</protein>
<evidence type="ECO:0000259" key="2">
    <source>
        <dbReference type="SMART" id="SM00014"/>
    </source>
</evidence>
<reference evidence="3" key="1">
    <citation type="submission" date="2018-05" db="EMBL/GenBank/DDBJ databases">
        <authorList>
            <person name="Lanie J.A."/>
            <person name="Ng W.-L."/>
            <person name="Kazmierczak K.M."/>
            <person name="Andrzejewski T.M."/>
            <person name="Davidsen T.M."/>
            <person name="Wayne K.J."/>
            <person name="Tettelin H."/>
            <person name="Glass J.I."/>
            <person name="Rusch D."/>
            <person name="Podicherti R."/>
            <person name="Tsui H.-C.T."/>
            <person name="Winkler M.E."/>
        </authorList>
    </citation>
    <scope>NUCLEOTIDE SEQUENCE</scope>
</reference>
<proteinExistence type="predicted"/>
<accession>A0A381THB0</accession>
<evidence type="ECO:0000256" key="1">
    <source>
        <dbReference type="SAM" id="Phobius"/>
    </source>
</evidence>
<organism evidence="3">
    <name type="scientific">marine metagenome</name>
    <dbReference type="NCBI Taxonomy" id="408172"/>
    <lineage>
        <taxon>unclassified sequences</taxon>
        <taxon>metagenomes</taxon>
        <taxon>ecological metagenomes</taxon>
    </lineage>
</organism>
<feature type="transmembrane region" description="Helical" evidence="1">
    <location>
        <begin position="62"/>
        <end position="82"/>
    </location>
</feature>
<keyword evidence="1" id="KW-0812">Transmembrane</keyword>
<dbReference type="Pfam" id="PF01569">
    <property type="entry name" value="PAP2"/>
    <property type="match status" value="1"/>
</dbReference>
<feature type="transmembrane region" description="Helical" evidence="1">
    <location>
        <begin position="109"/>
        <end position="130"/>
    </location>
</feature>
<gene>
    <name evidence="3" type="ORF">METZ01_LOCUS68053</name>
</gene>
<dbReference type="InterPro" id="IPR036938">
    <property type="entry name" value="PAP2/HPO_sf"/>
</dbReference>
<keyword evidence="1" id="KW-0472">Membrane</keyword>